<dbReference type="Pfam" id="PF13578">
    <property type="entry name" value="Methyltransf_24"/>
    <property type="match status" value="1"/>
</dbReference>
<evidence type="ECO:0000313" key="2">
    <source>
        <dbReference type="Proteomes" id="UP001055117"/>
    </source>
</evidence>
<accession>A0ABQ4QNP1</accession>
<evidence type="ECO:0000313" key="1">
    <source>
        <dbReference type="EMBL" id="GJD46817.1"/>
    </source>
</evidence>
<comment type="caution">
    <text evidence="1">The sequence shown here is derived from an EMBL/GenBank/DDBJ whole genome shotgun (WGS) entry which is preliminary data.</text>
</comment>
<organism evidence="1 2">
    <name type="scientific">Methylobacterium cerastii</name>
    <dbReference type="NCBI Taxonomy" id="932741"/>
    <lineage>
        <taxon>Bacteria</taxon>
        <taxon>Pseudomonadati</taxon>
        <taxon>Pseudomonadota</taxon>
        <taxon>Alphaproteobacteria</taxon>
        <taxon>Hyphomicrobiales</taxon>
        <taxon>Methylobacteriaceae</taxon>
        <taxon>Methylobacterium</taxon>
    </lineage>
</organism>
<dbReference type="RefSeq" id="WP_147828905.1">
    <property type="nucleotide sequence ID" value="NZ_BPQG01000095.1"/>
</dbReference>
<dbReference type="Proteomes" id="UP001055117">
    <property type="component" value="Unassembled WGS sequence"/>
</dbReference>
<gene>
    <name evidence="1" type="ORF">AFCDBAGC_4702</name>
</gene>
<dbReference type="SUPFAM" id="SSF53335">
    <property type="entry name" value="S-adenosyl-L-methionine-dependent methyltransferases"/>
    <property type="match status" value="1"/>
</dbReference>
<sequence length="308" mass="34900">MLKQLVQSAGRKAGLDIFRASTDPFRWSHTVHDYYPVMPQARWQPQTPPHSRLRAVLDQGRPDYARFVSALEDHAALIHDVAHAPDPADPTAPCWNNTWFTALDAAALMTFLAWKRPARYVEIGSGTSTCFARRTVERLSLPTRMTSIDPNPRRHIDRICDAVIRQPLEDCDLTVFDTLQAGDVLFFDGSHRAFANSDVVVFFFEILPRLVPGVIVQIHDIFIPDDYPTAWNHRLYNEQYLLAAMLMCGRPPFRVTAPVTYLCQDPEFAARVKRVFAAPAGGLDIPFTYPNDTGLPGASFWFETRRVD</sequence>
<evidence type="ECO:0008006" key="3">
    <source>
        <dbReference type="Google" id="ProtNLM"/>
    </source>
</evidence>
<reference evidence="1 2" key="1">
    <citation type="journal article" date="2021" name="Front. Microbiol.">
        <title>Comprehensive Comparative Genomics and Phenotyping of Methylobacterium Species.</title>
        <authorList>
            <person name="Alessa O."/>
            <person name="Ogura Y."/>
            <person name="Fujitani Y."/>
            <person name="Takami H."/>
            <person name="Hayashi T."/>
            <person name="Sahin N."/>
            <person name="Tani A."/>
        </authorList>
    </citation>
    <scope>NUCLEOTIDE SEQUENCE [LARGE SCALE GENOMIC DNA]</scope>
    <source>
        <strain evidence="1 2">DSM 23679</strain>
    </source>
</reference>
<dbReference type="InterPro" id="IPR029063">
    <property type="entry name" value="SAM-dependent_MTases_sf"/>
</dbReference>
<dbReference type="Gene3D" id="3.40.50.150">
    <property type="entry name" value="Vaccinia Virus protein VP39"/>
    <property type="match status" value="1"/>
</dbReference>
<protein>
    <recommendedName>
        <fullName evidence="3">Class I SAM-dependent methyltransferase</fullName>
    </recommendedName>
</protein>
<proteinExistence type="predicted"/>
<dbReference type="EMBL" id="BPQG01000095">
    <property type="protein sequence ID" value="GJD46817.1"/>
    <property type="molecule type" value="Genomic_DNA"/>
</dbReference>
<keyword evidence="2" id="KW-1185">Reference proteome</keyword>
<name>A0ABQ4QNP1_9HYPH</name>